<dbReference type="InterPro" id="IPR043129">
    <property type="entry name" value="ATPase_NBD"/>
</dbReference>
<comment type="similarity">
    <text evidence="1">Belongs to the ROK (NagC/XylR) family.</text>
</comment>
<evidence type="ECO:0000313" key="3">
    <source>
        <dbReference type="Proteomes" id="UP000033121"/>
    </source>
</evidence>
<dbReference type="InterPro" id="IPR049874">
    <property type="entry name" value="ROK_cs"/>
</dbReference>
<dbReference type="AlphaFoldDB" id="A0A0E9N2J8"/>
<dbReference type="InterPro" id="IPR036388">
    <property type="entry name" value="WH-like_DNA-bd_sf"/>
</dbReference>
<sequence length="405" mass="44021">MIFWDDLESESKPGIALKNNSIKKEIISILSLSGNVTIPDLSKKLVISVPKITALVNELIADSIVSDYGKSTVASGRKPSVYGLVADSGFFLGVDIKHSHINIGLIDLCKNLASTSKHIPYTLTNERHSLDELCNIIKTFIANSAIPGDKIVAMGLNLSGRINSTTGYSYSFFHFNEDPLSVYLEQATGIKTFIENDSRAMAYGEYIAGAAKNEKNVLFLNLDYGIGMGIIINGQLYYGKSGFAGEFGHIPFFDNEIICQCGKKGCLETEASGRALTHLFREKIKSGYASIITKDMAPEDIKLSHIIQAVKDDDVLAIDLIAEIGEKLGKGIATLINLYNPELIVLGGALAETSEYILLPIKSAINKYSLNLVNTDTQIKLSQLNENAGVVGACFLARDRVLEAR</sequence>
<dbReference type="PANTHER" id="PTHR18964:SF149">
    <property type="entry name" value="BIFUNCTIONAL UDP-N-ACETYLGLUCOSAMINE 2-EPIMERASE_N-ACETYLMANNOSAMINE KINASE"/>
    <property type="match status" value="1"/>
</dbReference>
<protein>
    <submittedName>
        <fullName evidence="2">Putative glucokinase</fullName>
    </submittedName>
</protein>
<dbReference type="GO" id="GO:0016301">
    <property type="term" value="F:kinase activity"/>
    <property type="evidence" value="ECO:0007669"/>
    <property type="project" value="UniProtKB-KW"/>
</dbReference>
<accession>A0A0E9N2J8</accession>
<dbReference type="EMBL" id="BBWV01000003">
    <property type="protein sequence ID" value="GAO44069.1"/>
    <property type="molecule type" value="Genomic_DNA"/>
</dbReference>
<dbReference type="RefSeq" id="WP_046370045.1">
    <property type="nucleotide sequence ID" value="NZ_BBWV01000003.1"/>
</dbReference>
<reference evidence="2 3" key="1">
    <citation type="submission" date="2015-04" db="EMBL/GenBank/DDBJ databases">
        <title>Whole genome shotgun sequence of Flavihumibacter petaseus NBRC 106054.</title>
        <authorList>
            <person name="Miyazawa S."/>
            <person name="Hosoyama A."/>
            <person name="Hashimoto M."/>
            <person name="Noguchi M."/>
            <person name="Tsuchikane K."/>
            <person name="Ohji S."/>
            <person name="Yamazoe A."/>
            <person name="Ichikawa N."/>
            <person name="Kimura A."/>
            <person name="Fujita N."/>
        </authorList>
    </citation>
    <scope>NUCLEOTIDE SEQUENCE [LARGE SCALE GENOMIC DNA]</scope>
    <source>
        <strain evidence="2 3">NBRC 106054</strain>
    </source>
</reference>
<comment type="caution">
    <text evidence="2">The sequence shown here is derived from an EMBL/GenBank/DDBJ whole genome shotgun (WGS) entry which is preliminary data.</text>
</comment>
<proteinExistence type="inferred from homology"/>
<gene>
    <name evidence="2" type="ORF">FPE01S_03_01090</name>
</gene>
<dbReference type="PANTHER" id="PTHR18964">
    <property type="entry name" value="ROK (REPRESSOR, ORF, KINASE) FAMILY"/>
    <property type="match status" value="1"/>
</dbReference>
<dbReference type="Gene3D" id="3.30.420.40">
    <property type="match status" value="2"/>
</dbReference>
<dbReference type="STRING" id="1220578.FPE01S_03_01090"/>
<name>A0A0E9N2J8_9BACT</name>
<dbReference type="PROSITE" id="PS01125">
    <property type="entry name" value="ROK"/>
    <property type="match status" value="1"/>
</dbReference>
<dbReference type="InterPro" id="IPR000600">
    <property type="entry name" value="ROK"/>
</dbReference>
<dbReference type="SUPFAM" id="SSF53067">
    <property type="entry name" value="Actin-like ATPase domain"/>
    <property type="match status" value="1"/>
</dbReference>
<dbReference type="InterPro" id="IPR036390">
    <property type="entry name" value="WH_DNA-bd_sf"/>
</dbReference>
<dbReference type="OrthoDB" id="9810372at2"/>
<keyword evidence="3" id="KW-1185">Reference proteome</keyword>
<dbReference type="Proteomes" id="UP000033121">
    <property type="component" value="Unassembled WGS sequence"/>
</dbReference>
<evidence type="ECO:0000313" key="2">
    <source>
        <dbReference type="EMBL" id="GAO44069.1"/>
    </source>
</evidence>
<keyword evidence="2" id="KW-0808">Transferase</keyword>
<organism evidence="2 3">
    <name type="scientific">Flavihumibacter petaseus NBRC 106054</name>
    <dbReference type="NCBI Taxonomy" id="1220578"/>
    <lineage>
        <taxon>Bacteria</taxon>
        <taxon>Pseudomonadati</taxon>
        <taxon>Bacteroidota</taxon>
        <taxon>Chitinophagia</taxon>
        <taxon>Chitinophagales</taxon>
        <taxon>Chitinophagaceae</taxon>
        <taxon>Flavihumibacter</taxon>
    </lineage>
</organism>
<dbReference type="SUPFAM" id="SSF46785">
    <property type="entry name" value="Winged helix' DNA-binding domain"/>
    <property type="match status" value="1"/>
</dbReference>
<evidence type="ECO:0000256" key="1">
    <source>
        <dbReference type="ARBA" id="ARBA00006479"/>
    </source>
</evidence>
<keyword evidence="2" id="KW-0418">Kinase</keyword>
<dbReference type="Gene3D" id="1.10.10.10">
    <property type="entry name" value="Winged helix-like DNA-binding domain superfamily/Winged helix DNA-binding domain"/>
    <property type="match status" value="1"/>
</dbReference>
<dbReference type="Pfam" id="PF00480">
    <property type="entry name" value="ROK"/>
    <property type="match status" value="1"/>
</dbReference>